<keyword evidence="3" id="KW-0732">Signal</keyword>
<dbReference type="Pfam" id="PF01297">
    <property type="entry name" value="ZnuA"/>
    <property type="match status" value="1"/>
</dbReference>
<name>A0A7C4GFB6_UNCW3</name>
<evidence type="ECO:0000256" key="3">
    <source>
        <dbReference type="ARBA" id="ARBA00022729"/>
    </source>
</evidence>
<comment type="caution">
    <text evidence="5">The sequence shown here is derived from an EMBL/GenBank/DDBJ whole genome shotgun (WGS) entry which is preliminary data.</text>
</comment>
<organism evidence="5">
    <name type="scientific">candidate division WOR-3 bacterium</name>
    <dbReference type="NCBI Taxonomy" id="2052148"/>
    <lineage>
        <taxon>Bacteria</taxon>
        <taxon>Bacteria division WOR-3</taxon>
    </lineage>
</organism>
<protein>
    <submittedName>
        <fullName evidence="5">Zinc ABC transporter substrate-binding protein</fullName>
    </submittedName>
</protein>
<accession>A0A7C4GFB6</accession>
<dbReference type="InterPro" id="IPR050492">
    <property type="entry name" value="Bact_metal-bind_prot9"/>
</dbReference>
<sequence length="346" mass="36982">MAGGGRVVHGRTGGIILSGGSFRRGNRDCRDGAVRSGRAVFAETEEVQGVREAVVKHVVSGIPAVVCLLLACATPPAGKVVVVATIPDLADWARNVGGDRVEVVSLLKGGEDPHQYEPKPADALALARARVLVEVGLGLEEWLAGLIENAGSPKLLRVAAADGVEVVYDAHEDEEHHSHRHGNPHVWLDPAVARATVLRLAEALALVDTTGRSYYQLRAQDYVRQLDSATVILQEVARQAANRRFVAGHESWPYFCRRFGFETVATIEPLPGQEPSAKHMAGLARRMKAEGIGSVVVEPQSPREVAEALARATGARVVVLSTTTGGIEAAGTYLELLDYNVRALAR</sequence>
<dbReference type="SUPFAM" id="SSF53807">
    <property type="entry name" value="Helical backbone' metal receptor"/>
    <property type="match status" value="1"/>
</dbReference>
<dbReference type="InterPro" id="IPR006128">
    <property type="entry name" value="Lipoprotein_PsaA-like"/>
</dbReference>
<reference evidence="5" key="1">
    <citation type="journal article" date="2020" name="mSystems">
        <title>Genome- and Community-Level Interaction Insights into Carbon Utilization and Element Cycling Functions of Hydrothermarchaeota in Hydrothermal Sediment.</title>
        <authorList>
            <person name="Zhou Z."/>
            <person name="Liu Y."/>
            <person name="Xu W."/>
            <person name="Pan J."/>
            <person name="Luo Z.H."/>
            <person name="Li M."/>
        </authorList>
    </citation>
    <scope>NUCLEOTIDE SEQUENCE [LARGE SCALE GENOMIC DNA]</scope>
    <source>
        <strain evidence="5">SpSt-488</strain>
    </source>
</reference>
<evidence type="ECO:0000256" key="2">
    <source>
        <dbReference type="ARBA" id="ARBA00022448"/>
    </source>
</evidence>
<evidence type="ECO:0000313" key="5">
    <source>
        <dbReference type="EMBL" id="HGK27360.1"/>
    </source>
</evidence>
<dbReference type="PRINTS" id="PR00691">
    <property type="entry name" value="ADHESINB"/>
</dbReference>
<dbReference type="InterPro" id="IPR006129">
    <property type="entry name" value="AdhesinB"/>
</dbReference>
<dbReference type="EMBL" id="DSUT01000007">
    <property type="protein sequence ID" value="HGK27360.1"/>
    <property type="molecule type" value="Genomic_DNA"/>
</dbReference>
<dbReference type="PANTHER" id="PTHR42953:SF3">
    <property type="entry name" value="HIGH-AFFINITY ZINC UPTAKE SYSTEM PROTEIN ZNUA"/>
    <property type="match status" value="1"/>
</dbReference>
<dbReference type="PANTHER" id="PTHR42953">
    <property type="entry name" value="HIGH-AFFINITY ZINC UPTAKE SYSTEM PROTEIN ZNUA-RELATED"/>
    <property type="match status" value="1"/>
</dbReference>
<comment type="similarity">
    <text evidence="1 4">Belongs to the bacterial solute-binding protein 9 family.</text>
</comment>
<dbReference type="PRINTS" id="PR00690">
    <property type="entry name" value="ADHESNFAMILY"/>
</dbReference>
<dbReference type="GO" id="GO:0030001">
    <property type="term" value="P:metal ion transport"/>
    <property type="evidence" value="ECO:0007669"/>
    <property type="project" value="InterPro"/>
</dbReference>
<dbReference type="Gene3D" id="3.40.50.1980">
    <property type="entry name" value="Nitrogenase molybdenum iron protein domain"/>
    <property type="match status" value="2"/>
</dbReference>
<dbReference type="GO" id="GO:0007155">
    <property type="term" value="P:cell adhesion"/>
    <property type="evidence" value="ECO:0007669"/>
    <property type="project" value="InterPro"/>
</dbReference>
<keyword evidence="2 4" id="KW-0813">Transport</keyword>
<dbReference type="GO" id="GO:0046872">
    <property type="term" value="F:metal ion binding"/>
    <property type="evidence" value="ECO:0007669"/>
    <property type="project" value="InterPro"/>
</dbReference>
<evidence type="ECO:0000256" key="4">
    <source>
        <dbReference type="RuleBase" id="RU003512"/>
    </source>
</evidence>
<dbReference type="InterPro" id="IPR006127">
    <property type="entry name" value="ZnuA-like"/>
</dbReference>
<proteinExistence type="inferred from homology"/>
<evidence type="ECO:0000256" key="1">
    <source>
        <dbReference type="ARBA" id="ARBA00011028"/>
    </source>
</evidence>
<gene>
    <name evidence="5" type="ORF">ENS41_00195</name>
</gene>
<dbReference type="AlphaFoldDB" id="A0A7C4GFB6"/>